<dbReference type="InterPro" id="IPR050204">
    <property type="entry name" value="AraC_XylS_family_regulators"/>
</dbReference>
<keyword evidence="6" id="KW-1185">Reference proteome</keyword>
<evidence type="ECO:0000256" key="3">
    <source>
        <dbReference type="ARBA" id="ARBA00023163"/>
    </source>
</evidence>
<keyword evidence="3" id="KW-0804">Transcription</keyword>
<proteinExistence type="predicted"/>
<dbReference type="KEGG" id="scad:DN051_38175"/>
<dbReference type="PRINTS" id="PR00032">
    <property type="entry name" value="HTHARAC"/>
</dbReference>
<evidence type="ECO:0000313" key="5">
    <source>
        <dbReference type="EMBL" id="AWW41750.1"/>
    </source>
</evidence>
<dbReference type="PANTHER" id="PTHR46796">
    <property type="entry name" value="HTH-TYPE TRANSCRIPTIONAL ACTIVATOR RHAS-RELATED"/>
    <property type="match status" value="1"/>
</dbReference>
<dbReference type="PANTHER" id="PTHR46796:SF6">
    <property type="entry name" value="ARAC SUBFAMILY"/>
    <property type="match status" value="1"/>
</dbReference>
<dbReference type="PROSITE" id="PS01124">
    <property type="entry name" value="HTH_ARAC_FAMILY_2"/>
    <property type="match status" value="1"/>
</dbReference>
<dbReference type="InterPro" id="IPR018060">
    <property type="entry name" value="HTH_AraC"/>
</dbReference>
<dbReference type="Proteomes" id="UP000249616">
    <property type="component" value="Chromosome"/>
</dbReference>
<dbReference type="InterPro" id="IPR020449">
    <property type="entry name" value="Tscrpt_reg_AraC-type_HTH"/>
</dbReference>
<evidence type="ECO:0000313" key="6">
    <source>
        <dbReference type="Proteomes" id="UP000249616"/>
    </source>
</evidence>
<protein>
    <submittedName>
        <fullName evidence="5">Helix-turn-helix domain-containing protein</fullName>
    </submittedName>
</protein>
<dbReference type="Pfam" id="PF14525">
    <property type="entry name" value="AraC_binding_2"/>
    <property type="match status" value="1"/>
</dbReference>
<keyword evidence="1" id="KW-0805">Transcription regulation</keyword>
<gene>
    <name evidence="5" type="ORF">DN051_38175</name>
</gene>
<dbReference type="EMBL" id="CP030073">
    <property type="protein sequence ID" value="AWW41750.1"/>
    <property type="molecule type" value="Genomic_DNA"/>
</dbReference>
<evidence type="ECO:0000256" key="1">
    <source>
        <dbReference type="ARBA" id="ARBA00023015"/>
    </source>
</evidence>
<dbReference type="GO" id="GO:0003700">
    <property type="term" value="F:DNA-binding transcription factor activity"/>
    <property type="evidence" value="ECO:0007669"/>
    <property type="project" value="InterPro"/>
</dbReference>
<dbReference type="InterPro" id="IPR009057">
    <property type="entry name" value="Homeodomain-like_sf"/>
</dbReference>
<organism evidence="5 6">
    <name type="scientific">Streptomyces cadmiisoli</name>
    <dbReference type="NCBI Taxonomy" id="2184053"/>
    <lineage>
        <taxon>Bacteria</taxon>
        <taxon>Bacillati</taxon>
        <taxon>Actinomycetota</taxon>
        <taxon>Actinomycetes</taxon>
        <taxon>Kitasatosporales</taxon>
        <taxon>Streptomycetaceae</taxon>
        <taxon>Streptomyces</taxon>
        <taxon>Streptomyces aurantiacus group</taxon>
    </lineage>
</organism>
<feature type="domain" description="HTH araC/xylS-type" evidence="4">
    <location>
        <begin position="219"/>
        <end position="320"/>
    </location>
</feature>
<dbReference type="InterPro" id="IPR035418">
    <property type="entry name" value="AraC-bd_2"/>
</dbReference>
<dbReference type="GO" id="GO:0043565">
    <property type="term" value="F:sequence-specific DNA binding"/>
    <property type="evidence" value="ECO:0007669"/>
    <property type="project" value="InterPro"/>
</dbReference>
<sequence>MVLVTDFRTLDLPVGDRFTSWHDMTASALIPNVIRSDHDADFRASARVLELGGVRVSALTYPSLETRRPASMVRRSDSDSLQLMITLRGSHRILQSGLDATSGPGEVLLYDTSRPWHGWATADRDTVEGVMVQFPRALLPLPADKVQRLVGEPMPGQDGMGALLSAYLTQLTDGADAYTAADGARLAGVTIDLMTAFLARHLEAADRMPPHTRSNVQMLEIRAFIHRNLRDPELAPGMIAAAHNLSVRSLHRLFHDQGVTVAGWIRARRLERCRRDLADPLLQTRPVRAVAARWGFTDPAHFSRAFRAAYGHSPQAYRRLHQ</sequence>
<dbReference type="SUPFAM" id="SSF46689">
    <property type="entry name" value="Homeodomain-like"/>
    <property type="match status" value="1"/>
</dbReference>
<evidence type="ECO:0000259" key="4">
    <source>
        <dbReference type="PROSITE" id="PS01124"/>
    </source>
</evidence>
<evidence type="ECO:0000256" key="2">
    <source>
        <dbReference type="ARBA" id="ARBA00023125"/>
    </source>
</evidence>
<reference evidence="5 6" key="1">
    <citation type="journal article" date="2019" name="Int. J. Syst. Evol. Microbiol.">
        <title>Streptomyces cadmiisoli sp. nov., a novel actinomycete isolated from cadmium-contaminated soil.</title>
        <authorList>
            <person name="Li K."/>
            <person name="Tang X."/>
            <person name="Zhao J."/>
            <person name="Guo Y."/>
            <person name="Tang Y."/>
            <person name="Gao J."/>
        </authorList>
    </citation>
    <scope>NUCLEOTIDE SEQUENCE [LARGE SCALE GENOMIC DNA]</scope>
    <source>
        <strain evidence="5 6">ZFG47</strain>
    </source>
</reference>
<dbReference type="SMART" id="SM00342">
    <property type="entry name" value="HTH_ARAC"/>
    <property type="match status" value="1"/>
</dbReference>
<accession>A0A2Z4J9Y9</accession>
<dbReference type="AlphaFoldDB" id="A0A2Z4J9Y9"/>
<dbReference type="Pfam" id="PF12833">
    <property type="entry name" value="HTH_18"/>
    <property type="match status" value="1"/>
</dbReference>
<keyword evidence="2" id="KW-0238">DNA-binding</keyword>
<dbReference type="Gene3D" id="1.10.10.60">
    <property type="entry name" value="Homeodomain-like"/>
    <property type="match status" value="1"/>
</dbReference>
<name>A0A2Z4J9Y9_9ACTN</name>